<keyword evidence="1" id="KW-0732">Signal</keyword>
<keyword evidence="3" id="KW-1185">Reference proteome</keyword>
<sequence>MKIYKSALIMAIALSSSFTYAGEDKIYSSSILNGTTKKSYFIDFTISIRGEGGGHSHDREVFGQVHVNSINSSEVDSEAWAKDKSHYDSTKSIEGSVDSITANDSNNDYITLSGVLNDSKPGGSEVICRLKPEIPFYQKDKGNPIKGVFTDNINCISVTITRFDKI</sequence>
<feature type="chain" id="PRO_5013068711" description="Lipid/polyisoprenoid-binding YceI-like domain-containing protein" evidence="1">
    <location>
        <begin position="22"/>
        <end position="166"/>
    </location>
</feature>
<dbReference type="KEGG" id="spsw:Sps_04828"/>
<evidence type="ECO:0000313" key="2">
    <source>
        <dbReference type="EMBL" id="AQS39910.1"/>
    </source>
</evidence>
<gene>
    <name evidence="2" type="ORF">Sps_04828</name>
</gene>
<accession>A0A1S6HWG7</accession>
<proteinExistence type="predicted"/>
<evidence type="ECO:0000256" key="1">
    <source>
        <dbReference type="SAM" id="SignalP"/>
    </source>
</evidence>
<feature type="signal peptide" evidence="1">
    <location>
        <begin position="1"/>
        <end position="21"/>
    </location>
</feature>
<protein>
    <recommendedName>
        <fullName evidence="4">Lipid/polyisoprenoid-binding YceI-like domain-containing protein</fullName>
    </recommendedName>
</protein>
<dbReference type="EMBL" id="CP014782">
    <property type="protein sequence ID" value="AQS39910.1"/>
    <property type="molecule type" value="Genomic_DNA"/>
</dbReference>
<evidence type="ECO:0000313" key="3">
    <source>
        <dbReference type="Proteomes" id="UP000189545"/>
    </source>
</evidence>
<dbReference type="RefSeq" id="WP_077754772.1">
    <property type="nucleotide sequence ID" value="NZ_CP014782.1"/>
</dbReference>
<organism evidence="2 3">
    <name type="scientific">Shewanella psychrophila</name>
    <dbReference type="NCBI Taxonomy" id="225848"/>
    <lineage>
        <taxon>Bacteria</taxon>
        <taxon>Pseudomonadati</taxon>
        <taxon>Pseudomonadota</taxon>
        <taxon>Gammaproteobacteria</taxon>
        <taxon>Alteromonadales</taxon>
        <taxon>Shewanellaceae</taxon>
        <taxon>Shewanella</taxon>
    </lineage>
</organism>
<dbReference type="AlphaFoldDB" id="A0A1S6HWG7"/>
<dbReference type="Proteomes" id="UP000189545">
    <property type="component" value="Chromosome"/>
</dbReference>
<name>A0A1S6HWG7_9GAMM</name>
<evidence type="ECO:0008006" key="4">
    <source>
        <dbReference type="Google" id="ProtNLM"/>
    </source>
</evidence>
<reference evidence="2 3" key="1">
    <citation type="submission" date="2016-03" db="EMBL/GenBank/DDBJ databases">
        <title>Complete genome sequence of Shewanella psychrophila WP2, a deep sea bacterium isolated from west Pacific sediment.</title>
        <authorList>
            <person name="Xu G."/>
            <person name="Jian H."/>
        </authorList>
    </citation>
    <scope>NUCLEOTIDE SEQUENCE [LARGE SCALE GENOMIC DNA]</scope>
    <source>
        <strain evidence="2 3">WP2</strain>
    </source>
</reference>